<dbReference type="EMBL" id="KV419418">
    <property type="protein sequence ID" value="KZS90868.1"/>
    <property type="molecule type" value="Genomic_DNA"/>
</dbReference>
<keyword evidence="2" id="KW-1185">Reference proteome</keyword>
<protein>
    <recommendedName>
        <fullName evidence="3">Retrotransposon gag domain-containing protein</fullName>
    </recommendedName>
</protein>
<proteinExistence type="predicted"/>
<evidence type="ECO:0008006" key="3">
    <source>
        <dbReference type="Google" id="ProtNLM"/>
    </source>
</evidence>
<dbReference type="AlphaFoldDB" id="A0A164RTG6"/>
<sequence>MVLPTHMPLPRTEGAPTFNGSPYHIDAFLRDFEFLAERTNLTPFLMCHVLHEYPINKVRTLWENLPERALGDWQAYKAKILSFYPERDPEYRQSHGALMRLVRGQARMEIHRLSEFAEYNREFLWIASWRVKQGYMTEAELDEYFAEGIHRDLRSEARSLLKRRYTGPKRKSSDPWPQKDLADACIEVLISGDAENCSWRSDSDHDRDVDEYDYIAAARRKEKEDAEVRQHRLNMEQTHVSNIETIVKSAAESQAQRNTLLVQMLRFVVEAASQVINAPLPAWAAAE</sequence>
<name>A0A164RTG6_9AGAM</name>
<organism evidence="1 2">
    <name type="scientific">Sistotremastrum niveocremeum HHB9708</name>
    <dbReference type="NCBI Taxonomy" id="1314777"/>
    <lineage>
        <taxon>Eukaryota</taxon>
        <taxon>Fungi</taxon>
        <taxon>Dikarya</taxon>
        <taxon>Basidiomycota</taxon>
        <taxon>Agaricomycotina</taxon>
        <taxon>Agaricomycetes</taxon>
        <taxon>Sistotremastrales</taxon>
        <taxon>Sistotremastraceae</taxon>
        <taxon>Sertulicium</taxon>
        <taxon>Sertulicium niveocremeum</taxon>
    </lineage>
</organism>
<evidence type="ECO:0000313" key="2">
    <source>
        <dbReference type="Proteomes" id="UP000076722"/>
    </source>
</evidence>
<reference evidence="1 2" key="1">
    <citation type="journal article" date="2016" name="Mol. Biol. Evol.">
        <title>Comparative Genomics of Early-Diverging Mushroom-Forming Fungi Provides Insights into the Origins of Lignocellulose Decay Capabilities.</title>
        <authorList>
            <person name="Nagy L.G."/>
            <person name="Riley R."/>
            <person name="Tritt A."/>
            <person name="Adam C."/>
            <person name="Daum C."/>
            <person name="Floudas D."/>
            <person name="Sun H."/>
            <person name="Yadav J.S."/>
            <person name="Pangilinan J."/>
            <person name="Larsson K.H."/>
            <person name="Matsuura K."/>
            <person name="Barry K."/>
            <person name="Labutti K."/>
            <person name="Kuo R."/>
            <person name="Ohm R.A."/>
            <person name="Bhattacharya S.S."/>
            <person name="Shirouzu T."/>
            <person name="Yoshinaga Y."/>
            <person name="Martin F.M."/>
            <person name="Grigoriev I.V."/>
            <person name="Hibbett D.S."/>
        </authorList>
    </citation>
    <scope>NUCLEOTIDE SEQUENCE [LARGE SCALE GENOMIC DNA]</scope>
    <source>
        <strain evidence="1 2">HHB9708</strain>
    </source>
</reference>
<gene>
    <name evidence="1" type="ORF">SISNIDRAFT_468115</name>
</gene>
<evidence type="ECO:0000313" key="1">
    <source>
        <dbReference type="EMBL" id="KZS90868.1"/>
    </source>
</evidence>
<dbReference type="Proteomes" id="UP000076722">
    <property type="component" value="Unassembled WGS sequence"/>
</dbReference>
<accession>A0A164RTG6</accession>